<evidence type="ECO:0000259" key="12">
    <source>
        <dbReference type="Pfam" id="PF22456"/>
    </source>
</evidence>
<keyword evidence="14" id="KW-1185">Reference proteome</keyword>
<evidence type="ECO:0000256" key="8">
    <source>
        <dbReference type="SAM" id="MobiDB-lite"/>
    </source>
</evidence>
<evidence type="ECO:0000259" key="10">
    <source>
        <dbReference type="Pfam" id="PF05193"/>
    </source>
</evidence>
<dbReference type="PANTHER" id="PTHR43690">
    <property type="entry name" value="NARDILYSIN"/>
    <property type="match status" value="1"/>
</dbReference>
<keyword evidence="3" id="KW-0479">Metal-binding</keyword>
<evidence type="ECO:0000256" key="1">
    <source>
        <dbReference type="ARBA" id="ARBA00007261"/>
    </source>
</evidence>
<dbReference type="Gramene" id="PRQ34798">
    <property type="protein sequence ID" value="PRQ34798"/>
    <property type="gene ID" value="RchiOBHm_Chr5g0073071"/>
</dbReference>
<accession>A0A2P6QKT7</accession>
<dbReference type="GO" id="GO:0005829">
    <property type="term" value="C:cytosol"/>
    <property type="evidence" value="ECO:0007669"/>
    <property type="project" value="TreeGrafter"/>
</dbReference>
<sequence>MGCCTFSSDDIVIKSPNDKRLYRVIKLENGLTALLIHDPQVYPQGPPDHSSDVEQREEDSEAVVEGEEGEVKTKEEGGASQTKKAAAAMCVGIGSFSDPLEAQGLAHFLEHMLFMGSTKFPDENEYASYLSKHGGSSNAHTETEHTCYYFDVKREFLKGALKRFSQFFVSPLMKSEAMAREVQAIDSEFNTVLQNDFCRLQQLQGHTSSPGHPFNKFSWGNKKSLDDAKKKGINLQEQILKLYRDNYHGGLMKLVVIGGGKSYNLSMYLKDPQVNLEFKAEGPIWKAGKLYRLEAVDDVHILHLAWTLPCLQEHYLKKPEDYLSHLLGHEGRGSLHFYLKARGWVTSLDTCLSGMDCSSVAYIFCMVIYLTDSGLEKMFEIIGFVYQYIKLLRQMSPQEWIFRELQDIGNMDFRFAEEQDQDDSASQLAENLLYYATEHVIYGDYVNESWDKELIEYVLGFFRPENMRIDVISKSLFKSEDFQCEPWFGSHYTEEDISPSLIDLWKNPQEINVSLHLPAKNDFIPRDFSIRSDVLCIDTATTSYPKCILDEPLMKFWYKLDSTFKLPHVNTYFSINLKGAYDDVKSCVLTSLYIDLLTDQLNEILYELSVSSLITSHFAVQIRWKLFVFKWFQWEHYLHLIVETRNCCACVASLGTSVSLSLDKLQLEVYGFNDKLPALLSKILETIKSFLPTDDRFEVFKEDMERAYTNANMDPWSYSTYLRDQVLLQKFYTVDEQLHVLKGLSVSDLKSFIPEIFSQLYFQIEQAVKSESVRLKVLIDLFQEIVQEPLFNQLRTKEQLGYVVLCGQNCTCNVFGFYFCVQSSEYNPIHLQGRLDNFIDGLEELLEGLDDDSFENYKGGLMAKVLEKDAYLTCETNRLWTQILDKWYTFDCSKKAAEQLRSIQKEDVINFYKTYLQQSSPKRRRLATRVWGCNQRFKRRLHEARRFARALSLKSLKALLMCKSLKTLQEAEEARPESVQVIEDLAAFKMSSKFYGCKRCQKVTPLKS</sequence>
<dbReference type="InterPro" id="IPR011765">
    <property type="entry name" value="Pept_M16_N"/>
</dbReference>
<dbReference type="Gene3D" id="3.30.830.10">
    <property type="entry name" value="Metalloenzyme, LuxS/M16 peptidase-like"/>
    <property type="match status" value="4"/>
</dbReference>
<feature type="domain" description="Peptidase M16 N-terminal" evidence="9">
    <location>
        <begin position="81"/>
        <end position="210"/>
    </location>
</feature>
<comment type="similarity">
    <text evidence="1 7">Belongs to the peptidase M16 family.</text>
</comment>
<dbReference type="Pfam" id="PF05193">
    <property type="entry name" value="Peptidase_M16_C"/>
    <property type="match status" value="1"/>
</dbReference>
<dbReference type="EC" id="3.4.24.56" evidence="13"/>
<dbReference type="Pfam" id="PF16187">
    <property type="entry name" value="Peptidase_M16_M"/>
    <property type="match status" value="2"/>
</dbReference>
<keyword evidence="2" id="KW-0645">Protease</keyword>
<evidence type="ECO:0000256" key="5">
    <source>
        <dbReference type="ARBA" id="ARBA00022833"/>
    </source>
</evidence>
<evidence type="ECO:0000256" key="4">
    <source>
        <dbReference type="ARBA" id="ARBA00022801"/>
    </source>
</evidence>
<dbReference type="Pfam" id="PF00675">
    <property type="entry name" value="Peptidase_M16"/>
    <property type="match status" value="1"/>
</dbReference>
<dbReference type="GO" id="GO:0004222">
    <property type="term" value="F:metalloendopeptidase activity"/>
    <property type="evidence" value="ECO:0007669"/>
    <property type="project" value="UniProtKB-EC"/>
</dbReference>
<dbReference type="Proteomes" id="UP000238479">
    <property type="component" value="Chromosome 5"/>
</dbReference>
<feature type="domain" description="Coenzyme PQQ synthesis protein F-like C-terminal lobe" evidence="12">
    <location>
        <begin position="781"/>
        <end position="880"/>
    </location>
</feature>
<dbReference type="GO" id="GO:0046872">
    <property type="term" value="F:metal ion binding"/>
    <property type="evidence" value="ECO:0007669"/>
    <property type="project" value="UniProtKB-KW"/>
</dbReference>
<keyword evidence="5" id="KW-0862">Zinc</keyword>
<organism evidence="13 14">
    <name type="scientific">Rosa chinensis</name>
    <name type="common">China rose</name>
    <dbReference type="NCBI Taxonomy" id="74649"/>
    <lineage>
        <taxon>Eukaryota</taxon>
        <taxon>Viridiplantae</taxon>
        <taxon>Streptophyta</taxon>
        <taxon>Embryophyta</taxon>
        <taxon>Tracheophyta</taxon>
        <taxon>Spermatophyta</taxon>
        <taxon>Magnoliopsida</taxon>
        <taxon>eudicotyledons</taxon>
        <taxon>Gunneridae</taxon>
        <taxon>Pentapetalae</taxon>
        <taxon>rosids</taxon>
        <taxon>fabids</taxon>
        <taxon>Rosales</taxon>
        <taxon>Rosaceae</taxon>
        <taxon>Rosoideae</taxon>
        <taxon>Rosoideae incertae sedis</taxon>
        <taxon>Rosa</taxon>
    </lineage>
</organism>
<feature type="domain" description="Peptidase M16 middle/third" evidence="11">
    <location>
        <begin position="413"/>
        <end position="613"/>
    </location>
</feature>
<dbReference type="PANTHER" id="PTHR43690:SF18">
    <property type="entry name" value="INSULIN-DEGRADING ENZYME-RELATED"/>
    <property type="match status" value="1"/>
</dbReference>
<feature type="compositionally biased region" description="Acidic residues" evidence="8">
    <location>
        <begin position="55"/>
        <end position="68"/>
    </location>
</feature>
<evidence type="ECO:0000256" key="7">
    <source>
        <dbReference type="RuleBase" id="RU004447"/>
    </source>
</evidence>
<dbReference type="InterPro" id="IPR001431">
    <property type="entry name" value="Pept_M16_Zn_BS"/>
</dbReference>
<keyword evidence="4 13" id="KW-0378">Hydrolase</keyword>
<dbReference type="SUPFAM" id="SSF63411">
    <property type="entry name" value="LuxS/MPP-like metallohydrolase"/>
    <property type="match status" value="4"/>
</dbReference>
<feature type="domain" description="Peptidase M16 middle/third" evidence="11">
    <location>
        <begin position="648"/>
        <end position="739"/>
    </location>
</feature>
<dbReference type="GO" id="GO:0006508">
    <property type="term" value="P:proteolysis"/>
    <property type="evidence" value="ECO:0007669"/>
    <property type="project" value="UniProtKB-KW"/>
</dbReference>
<evidence type="ECO:0000313" key="13">
    <source>
        <dbReference type="EMBL" id="PRQ34798.1"/>
    </source>
</evidence>
<name>A0A2P6QKT7_ROSCH</name>
<reference evidence="13 14" key="1">
    <citation type="journal article" date="2018" name="Nat. Genet.">
        <title>The Rosa genome provides new insights in the design of modern roses.</title>
        <authorList>
            <person name="Bendahmane M."/>
        </authorList>
    </citation>
    <scope>NUCLEOTIDE SEQUENCE [LARGE SCALE GENOMIC DNA]</scope>
    <source>
        <strain evidence="14">cv. Old Blush</strain>
    </source>
</reference>
<proteinExistence type="inferred from homology"/>
<dbReference type="InterPro" id="IPR011249">
    <property type="entry name" value="Metalloenz_LuxS/M16"/>
</dbReference>
<evidence type="ECO:0000256" key="3">
    <source>
        <dbReference type="ARBA" id="ARBA00022723"/>
    </source>
</evidence>
<protein>
    <submittedName>
        <fullName evidence="13">Putative insulysin</fullName>
        <ecNumber evidence="13">3.4.24.56</ecNumber>
    </submittedName>
</protein>
<dbReference type="STRING" id="74649.A0A2P6QKT7"/>
<dbReference type="Pfam" id="PF22456">
    <property type="entry name" value="PqqF-like_C_4"/>
    <property type="match status" value="1"/>
</dbReference>
<dbReference type="EMBL" id="PDCK01000043">
    <property type="protein sequence ID" value="PRQ34798.1"/>
    <property type="molecule type" value="Genomic_DNA"/>
</dbReference>
<dbReference type="AlphaFoldDB" id="A0A2P6QKT7"/>
<dbReference type="OMA" id="RMECLMD"/>
<keyword evidence="6" id="KW-0482">Metalloprotease</keyword>
<dbReference type="InterPro" id="IPR007863">
    <property type="entry name" value="Peptidase_M16_C"/>
</dbReference>
<dbReference type="InterPro" id="IPR032632">
    <property type="entry name" value="Peptidase_M16_M"/>
</dbReference>
<dbReference type="InterPro" id="IPR050626">
    <property type="entry name" value="Peptidase_M16"/>
</dbReference>
<dbReference type="InterPro" id="IPR054734">
    <property type="entry name" value="PqqF-like_C_4"/>
</dbReference>
<feature type="domain" description="Peptidase M16 C-terminal" evidence="10">
    <location>
        <begin position="237"/>
        <end position="406"/>
    </location>
</feature>
<dbReference type="PROSITE" id="PS00143">
    <property type="entry name" value="INSULINASE"/>
    <property type="match status" value="1"/>
</dbReference>
<dbReference type="FunFam" id="3.30.830.10:FF:000005">
    <property type="entry name" value="nardilysin isoform X1"/>
    <property type="match status" value="1"/>
</dbReference>
<gene>
    <name evidence="13" type="ORF">RchiOBHm_Chr5g0073071</name>
</gene>
<evidence type="ECO:0000259" key="9">
    <source>
        <dbReference type="Pfam" id="PF00675"/>
    </source>
</evidence>
<evidence type="ECO:0000259" key="11">
    <source>
        <dbReference type="Pfam" id="PF16187"/>
    </source>
</evidence>
<evidence type="ECO:0000256" key="6">
    <source>
        <dbReference type="ARBA" id="ARBA00023049"/>
    </source>
</evidence>
<feature type="region of interest" description="Disordered" evidence="8">
    <location>
        <begin position="39"/>
        <end position="80"/>
    </location>
</feature>
<evidence type="ECO:0000313" key="14">
    <source>
        <dbReference type="Proteomes" id="UP000238479"/>
    </source>
</evidence>
<comment type="caution">
    <text evidence="13">The sequence shown here is derived from an EMBL/GenBank/DDBJ whole genome shotgun (WGS) entry which is preliminary data.</text>
</comment>
<evidence type="ECO:0000256" key="2">
    <source>
        <dbReference type="ARBA" id="ARBA00022670"/>
    </source>
</evidence>